<accession>A0A835RR15</accession>
<dbReference type="GO" id="GO:0005829">
    <property type="term" value="C:cytosol"/>
    <property type="evidence" value="ECO:0007669"/>
    <property type="project" value="TreeGrafter"/>
</dbReference>
<dbReference type="InterPro" id="IPR057499">
    <property type="entry name" value="Kelch_FKB95"/>
</dbReference>
<dbReference type="InterPro" id="IPR015915">
    <property type="entry name" value="Kelch-typ_b-propeller"/>
</dbReference>
<dbReference type="Pfam" id="PF00646">
    <property type="entry name" value="F-box"/>
    <property type="match status" value="1"/>
</dbReference>
<evidence type="ECO:0000259" key="1">
    <source>
        <dbReference type="Pfam" id="PF00646"/>
    </source>
</evidence>
<dbReference type="Gene3D" id="2.120.10.80">
    <property type="entry name" value="Kelch-type beta propeller"/>
    <property type="match status" value="1"/>
</dbReference>
<feature type="domain" description="FKB95-like N-terminal Kelch" evidence="2">
    <location>
        <begin position="111"/>
        <end position="302"/>
    </location>
</feature>
<proteinExistence type="predicted"/>
<protein>
    <recommendedName>
        <fullName evidence="5">F-box domain-containing protein</fullName>
    </recommendedName>
</protein>
<evidence type="ECO:0000313" key="3">
    <source>
        <dbReference type="EMBL" id="KAG0490497.1"/>
    </source>
</evidence>
<organism evidence="3 4">
    <name type="scientific">Vanilla planifolia</name>
    <name type="common">Vanilla</name>
    <dbReference type="NCBI Taxonomy" id="51239"/>
    <lineage>
        <taxon>Eukaryota</taxon>
        <taxon>Viridiplantae</taxon>
        <taxon>Streptophyta</taxon>
        <taxon>Embryophyta</taxon>
        <taxon>Tracheophyta</taxon>
        <taxon>Spermatophyta</taxon>
        <taxon>Magnoliopsida</taxon>
        <taxon>Liliopsida</taxon>
        <taxon>Asparagales</taxon>
        <taxon>Orchidaceae</taxon>
        <taxon>Vanilloideae</taxon>
        <taxon>Vanilleae</taxon>
        <taxon>Vanilla</taxon>
    </lineage>
</organism>
<gene>
    <name evidence="3" type="ORF">HPP92_007360</name>
</gene>
<dbReference type="Pfam" id="PF25210">
    <property type="entry name" value="Kelch_FKB95"/>
    <property type="match status" value="1"/>
</dbReference>
<dbReference type="SUPFAM" id="SSF117281">
    <property type="entry name" value="Kelch motif"/>
    <property type="match status" value="1"/>
</dbReference>
<evidence type="ECO:0000259" key="2">
    <source>
        <dbReference type="Pfam" id="PF25210"/>
    </source>
</evidence>
<dbReference type="Proteomes" id="UP000639772">
    <property type="component" value="Chromosome 3"/>
</dbReference>
<dbReference type="SMART" id="SM00612">
    <property type="entry name" value="Kelch"/>
    <property type="match status" value="2"/>
</dbReference>
<dbReference type="InterPro" id="IPR001810">
    <property type="entry name" value="F-box_dom"/>
</dbReference>
<dbReference type="GO" id="GO:0080037">
    <property type="term" value="P:negative regulation of cytokinin-activated signaling pathway"/>
    <property type="evidence" value="ECO:0007669"/>
    <property type="project" value="InterPro"/>
</dbReference>
<evidence type="ECO:0008006" key="5">
    <source>
        <dbReference type="Google" id="ProtNLM"/>
    </source>
</evidence>
<dbReference type="SUPFAM" id="SSF81383">
    <property type="entry name" value="F-box domain"/>
    <property type="match status" value="1"/>
</dbReference>
<dbReference type="InterPro" id="IPR036047">
    <property type="entry name" value="F-box-like_dom_sf"/>
</dbReference>
<dbReference type="EMBL" id="JADCNM010000003">
    <property type="protein sequence ID" value="KAG0490497.1"/>
    <property type="molecule type" value="Genomic_DNA"/>
</dbReference>
<dbReference type="CDD" id="cd22152">
    <property type="entry name" value="F-box_AtAFR-like"/>
    <property type="match status" value="1"/>
</dbReference>
<sequence>MGEEEQPLLPGLPDDIALDCISKIPQRFCPFLRPVCRRWRDLLTSSSFRRHRERIGTAEDLIFLVQALVDAGGFLSSSAEGDSKGQNKPSSVDLRPPVYALSMYSTSDGSWHRLSSPEPVPMFAQCTVVDEKLVLIGGWNPTTLDPVADVRILDLTTGEWRKGAPMSTARSFFACAPVGGRIYVAGGHDGMKNALRTAEMYDLAADVWEEIPAMADERDECRGVAVGGKFWAVSGYRTETQGRFDTAGECYDPASGQWVKVEGVWSEEGGSASFFACEGCDVLCCVDRRGVREYRAAKGWWELAPAPAGMKGSACATAIRGGEEVFVTGLLAASGDGDGGEGYGAWVVELESGRWRRVQTTVGFSGFAFSAGLARM</sequence>
<reference evidence="3 4" key="1">
    <citation type="journal article" date="2020" name="Nat. Food">
        <title>A phased Vanilla planifolia genome enables genetic improvement of flavour and production.</title>
        <authorList>
            <person name="Hasing T."/>
            <person name="Tang H."/>
            <person name="Brym M."/>
            <person name="Khazi F."/>
            <person name="Huang T."/>
            <person name="Chambers A.H."/>
        </authorList>
    </citation>
    <scope>NUCLEOTIDE SEQUENCE [LARGE SCALE GENOMIC DNA]</scope>
    <source>
        <tissue evidence="3">Leaf</tissue>
    </source>
</reference>
<dbReference type="GO" id="GO:2000762">
    <property type="term" value="P:regulation of phenylpropanoid metabolic process"/>
    <property type="evidence" value="ECO:0007669"/>
    <property type="project" value="InterPro"/>
</dbReference>
<dbReference type="OrthoDB" id="191037at2759"/>
<dbReference type="InterPro" id="IPR044595">
    <property type="entry name" value="KMD1-4"/>
</dbReference>
<dbReference type="PANTHER" id="PTHR46407:SF21">
    <property type="entry name" value="F-BOX_KELCH-REPEAT PROTEIN SKIP20"/>
    <property type="match status" value="1"/>
</dbReference>
<evidence type="ECO:0000313" key="4">
    <source>
        <dbReference type="Proteomes" id="UP000639772"/>
    </source>
</evidence>
<dbReference type="Gene3D" id="1.20.1280.50">
    <property type="match status" value="1"/>
</dbReference>
<dbReference type="PANTHER" id="PTHR46407">
    <property type="entry name" value="OS02G0208700 PROTEIN"/>
    <property type="match status" value="1"/>
</dbReference>
<name>A0A835RR15_VANPL</name>
<comment type="caution">
    <text evidence="3">The sequence shown here is derived from an EMBL/GenBank/DDBJ whole genome shotgun (WGS) entry which is preliminary data.</text>
</comment>
<feature type="domain" description="F-box" evidence="1">
    <location>
        <begin position="10"/>
        <end position="50"/>
    </location>
</feature>
<dbReference type="InterPro" id="IPR006652">
    <property type="entry name" value="Kelch_1"/>
</dbReference>
<dbReference type="AlphaFoldDB" id="A0A835RR15"/>